<dbReference type="Proteomes" id="UP000197138">
    <property type="component" value="Unassembled WGS sequence"/>
</dbReference>
<sequence length="82" mass="9502">MLLILRVDQMGKQDKAAVDTKVEVMDKEQVPTMDRVTWDKEKVRDFHKEIRETCREIKGAMALEDLTRSNERGPVDRATEIG</sequence>
<gene>
    <name evidence="1" type="ORF">CDL15_Pgr027678</name>
</gene>
<name>A0A218XK93_PUNGR</name>
<dbReference type="AlphaFoldDB" id="A0A218XK93"/>
<evidence type="ECO:0000313" key="1">
    <source>
        <dbReference type="EMBL" id="OWM84891.1"/>
    </source>
</evidence>
<comment type="caution">
    <text evidence="1">The sequence shown here is derived from an EMBL/GenBank/DDBJ whole genome shotgun (WGS) entry which is preliminary data.</text>
</comment>
<reference evidence="2" key="1">
    <citation type="journal article" date="2017" name="Plant J.">
        <title>The pomegranate (Punica granatum L.) genome and the genomics of punicalagin biosynthesis.</title>
        <authorList>
            <person name="Qin G."/>
            <person name="Xu C."/>
            <person name="Ming R."/>
            <person name="Tang H."/>
            <person name="Guyot R."/>
            <person name="Kramer E.M."/>
            <person name="Hu Y."/>
            <person name="Yi X."/>
            <person name="Qi Y."/>
            <person name="Xu X."/>
            <person name="Gao Z."/>
            <person name="Pan H."/>
            <person name="Jian J."/>
            <person name="Tian Y."/>
            <person name="Yue Z."/>
            <person name="Xu Y."/>
        </authorList>
    </citation>
    <scope>NUCLEOTIDE SEQUENCE [LARGE SCALE GENOMIC DNA]</scope>
    <source>
        <strain evidence="2">cv. Dabenzi</strain>
    </source>
</reference>
<protein>
    <submittedName>
        <fullName evidence="1">Uncharacterized protein</fullName>
    </submittedName>
</protein>
<evidence type="ECO:0000313" key="2">
    <source>
        <dbReference type="Proteomes" id="UP000197138"/>
    </source>
</evidence>
<accession>A0A218XK93</accession>
<dbReference type="EMBL" id="MTKT01001287">
    <property type="protein sequence ID" value="OWM84891.1"/>
    <property type="molecule type" value="Genomic_DNA"/>
</dbReference>
<proteinExistence type="predicted"/>
<organism evidence="1 2">
    <name type="scientific">Punica granatum</name>
    <name type="common">Pomegranate</name>
    <dbReference type="NCBI Taxonomy" id="22663"/>
    <lineage>
        <taxon>Eukaryota</taxon>
        <taxon>Viridiplantae</taxon>
        <taxon>Streptophyta</taxon>
        <taxon>Embryophyta</taxon>
        <taxon>Tracheophyta</taxon>
        <taxon>Spermatophyta</taxon>
        <taxon>Magnoliopsida</taxon>
        <taxon>eudicotyledons</taxon>
        <taxon>Gunneridae</taxon>
        <taxon>Pentapetalae</taxon>
        <taxon>rosids</taxon>
        <taxon>malvids</taxon>
        <taxon>Myrtales</taxon>
        <taxon>Lythraceae</taxon>
        <taxon>Punica</taxon>
    </lineage>
</organism>